<gene>
    <name evidence="2" type="ORF">B0T11DRAFT_88401</name>
</gene>
<dbReference type="AlphaFoldDB" id="A0A8K0TIS1"/>
<protein>
    <submittedName>
        <fullName evidence="2">Uncharacterized protein</fullName>
    </submittedName>
</protein>
<accession>A0A8K0TIS1</accession>
<comment type="caution">
    <text evidence="2">The sequence shown here is derived from an EMBL/GenBank/DDBJ whole genome shotgun (WGS) entry which is preliminary data.</text>
</comment>
<proteinExistence type="predicted"/>
<feature type="compositionally biased region" description="Polar residues" evidence="1">
    <location>
        <begin position="44"/>
        <end position="66"/>
    </location>
</feature>
<dbReference type="EMBL" id="JAGPXD010000003">
    <property type="protein sequence ID" value="KAH7362874.1"/>
    <property type="molecule type" value="Genomic_DNA"/>
</dbReference>
<name>A0A8K0TIS1_9PEZI</name>
<dbReference type="Proteomes" id="UP000813385">
    <property type="component" value="Unassembled WGS sequence"/>
</dbReference>
<keyword evidence="3" id="KW-1185">Reference proteome</keyword>
<organism evidence="2 3">
    <name type="scientific">Plectosphaerella cucumerina</name>
    <dbReference type="NCBI Taxonomy" id="40658"/>
    <lineage>
        <taxon>Eukaryota</taxon>
        <taxon>Fungi</taxon>
        <taxon>Dikarya</taxon>
        <taxon>Ascomycota</taxon>
        <taxon>Pezizomycotina</taxon>
        <taxon>Sordariomycetes</taxon>
        <taxon>Hypocreomycetidae</taxon>
        <taxon>Glomerellales</taxon>
        <taxon>Plectosphaerellaceae</taxon>
        <taxon>Plectosphaerella</taxon>
    </lineage>
</organism>
<evidence type="ECO:0000256" key="1">
    <source>
        <dbReference type="SAM" id="MobiDB-lite"/>
    </source>
</evidence>
<sequence length="248" mass="27034">MTRATPQVLKATAFRLYIDEATLQPPPASLAIADLAEQDRSDPETTAGSVRRQQGRTASPGNLTELSQDEQPPEPRWKPSSIIGCPVVSSPHHGSLRQLLPIDIQPCLPLAGDVASEPPRLMRLAHASWHPTTNLSFLARPCRQAHAMVLFVRLFRFPRSCPTSQVRQIGCWRLVSSRSQTLHRRDDGVPLYMIRDSSSQSFLSGTLVTKLPSVAGVSCSGCQSIGSGSSSGTPTSSHQARMIVWYSL</sequence>
<evidence type="ECO:0000313" key="3">
    <source>
        <dbReference type="Proteomes" id="UP000813385"/>
    </source>
</evidence>
<reference evidence="2" key="1">
    <citation type="journal article" date="2021" name="Nat. Commun.">
        <title>Genetic determinants of endophytism in the Arabidopsis root mycobiome.</title>
        <authorList>
            <person name="Mesny F."/>
            <person name="Miyauchi S."/>
            <person name="Thiergart T."/>
            <person name="Pickel B."/>
            <person name="Atanasova L."/>
            <person name="Karlsson M."/>
            <person name="Huettel B."/>
            <person name="Barry K.W."/>
            <person name="Haridas S."/>
            <person name="Chen C."/>
            <person name="Bauer D."/>
            <person name="Andreopoulos W."/>
            <person name="Pangilinan J."/>
            <person name="LaButti K."/>
            <person name="Riley R."/>
            <person name="Lipzen A."/>
            <person name="Clum A."/>
            <person name="Drula E."/>
            <person name="Henrissat B."/>
            <person name="Kohler A."/>
            <person name="Grigoriev I.V."/>
            <person name="Martin F.M."/>
            <person name="Hacquard S."/>
        </authorList>
    </citation>
    <scope>NUCLEOTIDE SEQUENCE</scope>
    <source>
        <strain evidence="2">MPI-CAGE-AT-0016</strain>
    </source>
</reference>
<evidence type="ECO:0000313" key="2">
    <source>
        <dbReference type="EMBL" id="KAH7362874.1"/>
    </source>
</evidence>
<feature type="region of interest" description="Disordered" evidence="1">
    <location>
        <begin position="29"/>
        <end position="81"/>
    </location>
</feature>